<dbReference type="Gene3D" id="2.60.120.10">
    <property type="entry name" value="Jelly Rolls"/>
    <property type="match status" value="2"/>
</dbReference>
<evidence type="ECO:0000256" key="1">
    <source>
        <dbReference type="RuleBase" id="RU003457"/>
    </source>
</evidence>
<dbReference type="Pfam" id="PF02678">
    <property type="entry name" value="Pirin"/>
    <property type="match status" value="1"/>
</dbReference>
<name>A0ABV2TBP0_9BACT</name>
<dbReference type="InterPro" id="IPR014710">
    <property type="entry name" value="RmlC-like_jellyroll"/>
</dbReference>
<dbReference type="EMBL" id="JBEXAC010000002">
    <property type="protein sequence ID" value="MET7000456.1"/>
    <property type="molecule type" value="Genomic_DNA"/>
</dbReference>
<protein>
    <submittedName>
        <fullName evidence="3">Pirin family protein</fullName>
    </submittedName>
</protein>
<dbReference type="Pfam" id="PF14542">
    <property type="entry name" value="Acetyltransf_CG"/>
    <property type="match status" value="1"/>
</dbReference>
<evidence type="ECO:0000259" key="2">
    <source>
        <dbReference type="PROSITE" id="PS51729"/>
    </source>
</evidence>
<dbReference type="Proteomes" id="UP001549749">
    <property type="component" value="Unassembled WGS sequence"/>
</dbReference>
<dbReference type="PROSITE" id="PS51729">
    <property type="entry name" value="GNAT_YJDJ"/>
    <property type="match status" value="1"/>
</dbReference>
<proteinExistence type="inferred from homology"/>
<dbReference type="SUPFAM" id="SSF55729">
    <property type="entry name" value="Acyl-CoA N-acyltransferases (Nat)"/>
    <property type="match status" value="1"/>
</dbReference>
<dbReference type="PANTHER" id="PTHR43594">
    <property type="entry name" value="QUERCETIN 2,3-DIOXYGENASE"/>
    <property type="match status" value="1"/>
</dbReference>
<dbReference type="InterPro" id="IPR031165">
    <property type="entry name" value="GNAT_YJDJ"/>
</dbReference>
<dbReference type="InterPro" id="IPR011051">
    <property type="entry name" value="RmlC_Cupin_sf"/>
</dbReference>
<reference evidence="3 4" key="1">
    <citation type="submission" date="2024-06" db="EMBL/GenBank/DDBJ databases">
        <title>Chitinophaga defluvii sp. nov., isolated from municipal sewage.</title>
        <authorList>
            <person name="Zhang L."/>
        </authorList>
    </citation>
    <scope>NUCLEOTIDE SEQUENCE [LARGE SCALE GENOMIC DNA]</scope>
    <source>
        <strain evidence="3 4">H8</strain>
    </source>
</reference>
<dbReference type="Gene3D" id="3.40.630.30">
    <property type="match status" value="1"/>
</dbReference>
<dbReference type="CDD" id="cd02247">
    <property type="entry name" value="cupin_pirin_C"/>
    <property type="match status" value="1"/>
</dbReference>
<evidence type="ECO:0000313" key="3">
    <source>
        <dbReference type="EMBL" id="MET7000456.1"/>
    </source>
</evidence>
<comment type="similarity">
    <text evidence="1">Belongs to the pirin family.</text>
</comment>
<dbReference type="InterPro" id="IPR003829">
    <property type="entry name" value="Pirin_N_dom"/>
</dbReference>
<evidence type="ECO:0000313" key="4">
    <source>
        <dbReference type="Proteomes" id="UP001549749"/>
    </source>
</evidence>
<accession>A0ABV2TBP0</accession>
<dbReference type="CDD" id="cd02909">
    <property type="entry name" value="cupin_pirin_N"/>
    <property type="match status" value="1"/>
</dbReference>
<dbReference type="InterPro" id="IPR053186">
    <property type="entry name" value="QDO-related"/>
</dbReference>
<gene>
    <name evidence="3" type="ORF">ABR189_23900</name>
</gene>
<keyword evidence="4" id="KW-1185">Reference proteome</keyword>
<dbReference type="InterPro" id="IPR016181">
    <property type="entry name" value="Acyl_CoA_acyltransferase"/>
</dbReference>
<dbReference type="InterPro" id="IPR008778">
    <property type="entry name" value="Pirin_C_dom"/>
</dbReference>
<dbReference type="Pfam" id="PF05726">
    <property type="entry name" value="Pirin_C"/>
    <property type="match status" value="1"/>
</dbReference>
<sequence length="381" mass="42132">MSNIQLQLNEKGRGAFLILDGNEKAAEMDISIHGQDVIVYHTEVFPKGEGQGLGKKLFTHLVSYAREHKLSIIPYCPFVHAMLKRHPEEYADLWRRTQKTIDHILEGREKSIGVETVLQPLPHKDFRFANPFVVLHHIGPEVFAPGSTAQRIPPHPHRGFAPVTFMFSGEGFHRDSQGNAGTIKAGEVQWMFAGSGLLHSEGATKEFLQQGGIYEFVQLWVNVPKAHKWDPPSYQQVNSAQMPALFTKEGAELKLVSGKYAEYTGPIQTFTPIVTAFGTIPSGKTIDLIATEGYWTLIYILSGTVTVNDKDEVAKHHLIVFSKKGQDISITAKEDTKLVYLSALPIDEPVAAKGNIVMNTAEEIAQAEADYAAGKFGELEG</sequence>
<dbReference type="PANTHER" id="PTHR43594:SF1">
    <property type="entry name" value="QUERCETIN 2,3-DIOXYGENASE PA2418-RELATED"/>
    <property type="match status" value="1"/>
</dbReference>
<feature type="domain" description="N-acetyltransferase" evidence="2">
    <location>
        <begin position="8"/>
        <end position="95"/>
    </location>
</feature>
<comment type="caution">
    <text evidence="3">The sequence shown here is derived from an EMBL/GenBank/DDBJ whole genome shotgun (WGS) entry which is preliminary data.</text>
</comment>
<dbReference type="RefSeq" id="WP_354663015.1">
    <property type="nucleotide sequence ID" value="NZ_JBEXAC010000002.1"/>
</dbReference>
<organism evidence="3 4">
    <name type="scientific">Chitinophaga defluvii</name>
    <dbReference type="NCBI Taxonomy" id="3163343"/>
    <lineage>
        <taxon>Bacteria</taxon>
        <taxon>Pseudomonadati</taxon>
        <taxon>Bacteroidota</taxon>
        <taxon>Chitinophagia</taxon>
        <taxon>Chitinophagales</taxon>
        <taxon>Chitinophagaceae</taxon>
        <taxon>Chitinophaga</taxon>
    </lineage>
</organism>
<dbReference type="SUPFAM" id="SSF51182">
    <property type="entry name" value="RmlC-like cupins"/>
    <property type="match status" value="1"/>
</dbReference>